<accession>A0A519BBB5</accession>
<dbReference type="EMBL" id="SGBD01000002">
    <property type="protein sequence ID" value="RZD14573.1"/>
    <property type="molecule type" value="Genomic_DNA"/>
</dbReference>
<dbReference type="InterPro" id="IPR022061">
    <property type="entry name" value="DUF3617"/>
</dbReference>
<evidence type="ECO:0000256" key="1">
    <source>
        <dbReference type="SAM" id="SignalP"/>
    </source>
</evidence>
<sequence length="151" mass="16663">MKKIFLLISIFISIAFANSAFASRLFLPGLWQYTSTTTVSGLPYAMPPVTSTYSSCMGNKLKPPMQKNPDIPANCPKPIVTVNGNTVVTRFECSTGVGMEIKELMFEYFPNDTTMHMHGHVNTINTYQGRTMNVNSNIELTGKRIGACSVK</sequence>
<dbReference type="Pfam" id="PF12276">
    <property type="entry name" value="DUF3617"/>
    <property type="match status" value="1"/>
</dbReference>
<proteinExistence type="predicted"/>
<comment type="caution">
    <text evidence="2">The sequence shown here is derived from an EMBL/GenBank/DDBJ whole genome shotgun (WGS) entry which is preliminary data.</text>
</comment>
<organism evidence="2 3">
    <name type="scientific">Candidatus Acidulodesulfobacterium ferriphilum</name>
    <dbReference type="NCBI Taxonomy" id="2597223"/>
    <lineage>
        <taxon>Bacteria</taxon>
        <taxon>Deltaproteobacteria</taxon>
        <taxon>Candidatus Acidulodesulfobacterales</taxon>
        <taxon>Candidatus Acidulodesulfobacterium</taxon>
    </lineage>
</organism>
<keyword evidence="1" id="KW-0732">Signal</keyword>
<protein>
    <submittedName>
        <fullName evidence="2">DUF3617 family protein</fullName>
    </submittedName>
</protein>
<name>A0A519BBB5_9DELT</name>
<dbReference type="AlphaFoldDB" id="A0A519BBB5"/>
<reference evidence="2 3" key="1">
    <citation type="submission" date="2019-01" db="EMBL/GenBank/DDBJ databases">
        <title>Insights into ecological role of a new deltaproteobacterial order Candidatus Sinidesulfobacterales (Sva0485) by metagenomics and metatranscriptomics.</title>
        <authorList>
            <person name="Tan S."/>
            <person name="Liu J."/>
            <person name="Fang Y."/>
            <person name="Hedlund B.P."/>
            <person name="Lian Z.H."/>
            <person name="Huang L.Y."/>
            <person name="Li J.T."/>
            <person name="Huang L.N."/>
            <person name="Li W.J."/>
            <person name="Jiang H.C."/>
            <person name="Dong H.L."/>
            <person name="Shu W.S."/>
        </authorList>
    </citation>
    <scope>NUCLEOTIDE SEQUENCE [LARGE SCALE GENOMIC DNA]</scope>
    <source>
        <strain evidence="2">AP3</strain>
    </source>
</reference>
<evidence type="ECO:0000313" key="2">
    <source>
        <dbReference type="EMBL" id="RZD14573.1"/>
    </source>
</evidence>
<feature type="signal peptide" evidence="1">
    <location>
        <begin position="1"/>
        <end position="22"/>
    </location>
</feature>
<evidence type="ECO:0000313" key="3">
    <source>
        <dbReference type="Proteomes" id="UP000320813"/>
    </source>
</evidence>
<feature type="chain" id="PRO_5021888956" evidence="1">
    <location>
        <begin position="23"/>
        <end position="151"/>
    </location>
</feature>
<gene>
    <name evidence="2" type="ORF">EVJ47_05230</name>
</gene>
<dbReference type="Proteomes" id="UP000320813">
    <property type="component" value="Unassembled WGS sequence"/>
</dbReference>